<dbReference type="SUPFAM" id="SSF51215">
    <property type="entry name" value="Regulatory protein AraC"/>
    <property type="match status" value="1"/>
</dbReference>
<sequence>MDNNLGQGISIDRIRIKKSDFKTVRHYEAATQSHRDEGHTFHIVEKGYVLIEIDFQKYEITAPSVVYMHPNQVHRILDFNNMTVCSLSIKSEHVNRNYLEFLEEITPARPLVLARETHSIVSTTFSLCSTFSALGGRNQLHFPLLKDSCNVLIAFLVSQFLERNSAGNNFSRSEAIYRSFRQLLEKNYRTSKRPNTYAKKLNISTPYLNECIRNATGHSVSQHIQNRIILEAKRLLCHTDKSVKEIAFDLGYEDYPYFSRVFTKATGMSALAFRTQNYD</sequence>
<dbReference type="HOGENOM" id="CLU_000445_88_2_10"/>
<evidence type="ECO:0000313" key="5">
    <source>
        <dbReference type="EMBL" id="ADZ80732.1"/>
    </source>
</evidence>
<feature type="domain" description="HTH araC/xylS-type" evidence="4">
    <location>
        <begin position="178"/>
        <end position="276"/>
    </location>
</feature>
<dbReference type="InterPro" id="IPR014710">
    <property type="entry name" value="RmlC-like_jellyroll"/>
</dbReference>
<reference evidence="5" key="1">
    <citation type="submission" date="2011-03" db="EMBL/GenBank/DDBJ databases">
        <title>Complete sequence of Sphingobacterium sp. 21.</title>
        <authorList>
            <consortium name="US DOE Joint Genome Institute"/>
            <person name="Lucas S."/>
            <person name="Copeland A."/>
            <person name="Lapidus A."/>
            <person name="Cheng J.-F."/>
            <person name="Goodwin L."/>
            <person name="Pitluck S."/>
            <person name="Davenport K."/>
            <person name="Detter J.C."/>
            <person name="Han C."/>
            <person name="Tapia R."/>
            <person name="Land M."/>
            <person name="Hauser L."/>
            <person name="Kyrpides N."/>
            <person name="Ivanova N."/>
            <person name="Ovchinnikova G."/>
            <person name="Pagani I."/>
            <person name="Siebers A.K."/>
            <person name="Allgaier M."/>
            <person name="Thelen M.P."/>
            <person name="Hugenholtz P."/>
            <person name="Woyke T."/>
        </authorList>
    </citation>
    <scope>NUCLEOTIDE SEQUENCE</scope>
    <source>
        <strain evidence="5">21</strain>
    </source>
</reference>
<dbReference type="Gene3D" id="1.10.10.60">
    <property type="entry name" value="Homeodomain-like"/>
    <property type="match status" value="1"/>
</dbReference>
<dbReference type="Pfam" id="PF02311">
    <property type="entry name" value="AraC_binding"/>
    <property type="match status" value="1"/>
</dbReference>
<organism evidence="5">
    <name type="scientific">Sphingobacterium sp. (strain 21)</name>
    <dbReference type="NCBI Taxonomy" id="743722"/>
    <lineage>
        <taxon>Bacteria</taxon>
        <taxon>Pseudomonadati</taxon>
        <taxon>Bacteroidota</taxon>
        <taxon>Sphingobacteriia</taxon>
        <taxon>Sphingobacteriales</taxon>
        <taxon>Sphingobacteriaceae</taxon>
        <taxon>Sphingobacterium</taxon>
    </lineage>
</organism>
<gene>
    <name evidence="5" type="ordered locus">Sph21_4204</name>
</gene>
<name>F4C2Q3_SPHS2</name>
<dbReference type="SMART" id="SM00342">
    <property type="entry name" value="HTH_ARAC"/>
    <property type="match status" value="1"/>
</dbReference>
<keyword evidence="2" id="KW-0238">DNA-binding</keyword>
<dbReference type="InterPro" id="IPR003313">
    <property type="entry name" value="AraC-bd"/>
</dbReference>
<dbReference type="eggNOG" id="COG2207">
    <property type="taxonomic scope" value="Bacteria"/>
</dbReference>
<evidence type="ECO:0000256" key="2">
    <source>
        <dbReference type="ARBA" id="ARBA00023125"/>
    </source>
</evidence>
<proteinExistence type="predicted"/>
<dbReference type="SUPFAM" id="SSF46689">
    <property type="entry name" value="Homeodomain-like"/>
    <property type="match status" value="1"/>
</dbReference>
<evidence type="ECO:0000256" key="3">
    <source>
        <dbReference type="ARBA" id="ARBA00023163"/>
    </source>
</evidence>
<dbReference type="Gene3D" id="2.60.120.10">
    <property type="entry name" value="Jelly Rolls"/>
    <property type="match status" value="1"/>
</dbReference>
<dbReference type="InterPro" id="IPR018060">
    <property type="entry name" value="HTH_AraC"/>
</dbReference>
<dbReference type="EMBL" id="CP002584">
    <property type="protein sequence ID" value="ADZ80732.1"/>
    <property type="molecule type" value="Genomic_DNA"/>
</dbReference>
<dbReference type="eggNOG" id="COG1917">
    <property type="taxonomic scope" value="Bacteria"/>
</dbReference>
<accession>F4C2Q3</accession>
<dbReference type="STRING" id="743722.Sph21_4204"/>
<dbReference type="AlphaFoldDB" id="F4C2Q3"/>
<keyword evidence="3" id="KW-0804">Transcription</keyword>
<dbReference type="PANTHER" id="PTHR43280">
    <property type="entry name" value="ARAC-FAMILY TRANSCRIPTIONAL REGULATOR"/>
    <property type="match status" value="1"/>
</dbReference>
<dbReference type="PROSITE" id="PS01124">
    <property type="entry name" value="HTH_ARAC_FAMILY_2"/>
    <property type="match status" value="1"/>
</dbReference>
<dbReference type="PANTHER" id="PTHR43280:SF32">
    <property type="entry name" value="TRANSCRIPTIONAL REGULATORY PROTEIN"/>
    <property type="match status" value="1"/>
</dbReference>
<protein>
    <submittedName>
        <fullName evidence="5">Transcriptional regulator, AraC family</fullName>
    </submittedName>
</protein>
<dbReference type="KEGG" id="shg:Sph21_4204"/>
<evidence type="ECO:0000259" key="4">
    <source>
        <dbReference type="PROSITE" id="PS01124"/>
    </source>
</evidence>
<dbReference type="InterPro" id="IPR009057">
    <property type="entry name" value="Homeodomain-like_sf"/>
</dbReference>
<dbReference type="InterPro" id="IPR037923">
    <property type="entry name" value="HTH-like"/>
</dbReference>
<dbReference type="PATRIC" id="fig|743722.3.peg.4475"/>
<evidence type="ECO:0000256" key="1">
    <source>
        <dbReference type="ARBA" id="ARBA00023015"/>
    </source>
</evidence>
<dbReference type="Pfam" id="PF12833">
    <property type="entry name" value="HTH_18"/>
    <property type="match status" value="1"/>
</dbReference>
<dbReference type="GO" id="GO:0003700">
    <property type="term" value="F:DNA-binding transcription factor activity"/>
    <property type="evidence" value="ECO:0007669"/>
    <property type="project" value="InterPro"/>
</dbReference>
<dbReference type="GO" id="GO:0043565">
    <property type="term" value="F:sequence-specific DNA binding"/>
    <property type="evidence" value="ECO:0007669"/>
    <property type="project" value="InterPro"/>
</dbReference>
<keyword evidence="1" id="KW-0805">Transcription regulation</keyword>